<dbReference type="PROSITE" id="PS50948">
    <property type="entry name" value="PAN"/>
    <property type="match status" value="2"/>
</dbReference>
<dbReference type="InterPro" id="IPR003609">
    <property type="entry name" value="Pan_app"/>
</dbReference>
<accession>A0A183F5N0</accession>
<dbReference type="PANTHER" id="PTHR47327:SF11">
    <property type="entry name" value="PROTEIN CBG21204"/>
    <property type="match status" value="1"/>
</dbReference>
<dbReference type="WBParaSite" id="HPBE_0000147201-mRNA-1">
    <property type="protein sequence ID" value="HPBE_0000147201-mRNA-1"/>
    <property type="gene ID" value="HPBE_0000147201"/>
</dbReference>
<evidence type="ECO:0000259" key="1">
    <source>
        <dbReference type="PROSITE" id="PS50948"/>
    </source>
</evidence>
<keyword evidence="2" id="KW-1185">Reference proteome</keyword>
<name>A0A183F5N0_HELPZ</name>
<dbReference type="Gene3D" id="3.50.4.10">
    <property type="entry name" value="Hepatocyte Growth Factor"/>
    <property type="match status" value="2"/>
</dbReference>
<evidence type="ECO:0000313" key="2">
    <source>
        <dbReference type="Proteomes" id="UP000050761"/>
    </source>
</evidence>
<proteinExistence type="predicted"/>
<organism evidence="2 3">
    <name type="scientific">Heligmosomoides polygyrus</name>
    <name type="common">Parasitic roundworm</name>
    <dbReference type="NCBI Taxonomy" id="6339"/>
    <lineage>
        <taxon>Eukaryota</taxon>
        <taxon>Metazoa</taxon>
        <taxon>Ecdysozoa</taxon>
        <taxon>Nematoda</taxon>
        <taxon>Chromadorea</taxon>
        <taxon>Rhabditida</taxon>
        <taxon>Rhabditina</taxon>
        <taxon>Rhabditomorpha</taxon>
        <taxon>Strongyloidea</taxon>
        <taxon>Heligmosomidae</taxon>
        <taxon>Heligmosomoides</taxon>
    </lineage>
</organism>
<dbReference type="SUPFAM" id="SSF57414">
    <property type="entry name" value="Hairpin loop containing domain-like"/>
    <property type="match status" value="2"/>
</dbReference>
<evidence type="ECO:0000313" key="3">
    <source>
        <dbReference type="WBParaSite" id="HPBE_0000147201-mRNA-1"/>
    </source>
</evidence>
<sequence length="222" mass="23946">LGYTYYLPKHSDVEACVNDALQLDQGFSTLLPEVEVTCSNNGTCKTSASLSVFGAVSPSSSYRLLPSKVDCSSDTAVLFIRSSASRNAKGSNLDTVSNISEDDCLFSCLTNKAADSHPVQCASAEYDDSKERCTLSSNPRSNELSPHTSTTFYEKICVSQSVSEQCSGAAVDRLANTVLVGYLRDTATTTGIEKCIERCVQSETALGFQCLSIMYYYDVGFL</sequence>
<dbReference type="AlphaFoldDB" id="A0A183F5N0"/>
<dbReference type="Proteomes" id="UP000050761">
    <property type="component" value="Unassembled WGS sequence"/>
</dbReference>
<dbReference type="SMART" id="SM00473">
    <property type="entry name" value="PAN_AP"/>
    <property type="match status" value="1"/>
</dbReference>
<feature type="domain" description="Apple" evidence="1">
    <location>
        <begin position="71"/>
        <end position="157"/>
    </location>
</feature>
<dbReference type="Pfam" id="PF00024">
    <property type="entry name" value="PAN_1"/>
    <property type="match status" value="1"/>
</dbReference>
<dbReference type="PANTHER" id="PTHR47327">
    <property type="entry name" value="FI18240P1-RELATED"/>
    <property type="match status" value="1"/>
</dbReference>
<dbReference type="InterPro" id="IPR052774">
    <property type="entry name" value="Celegans_DevNeuronal_Protein"/>
</dbReference>
<feature type="domain" description="Apple" evidence="1">
    <location>
        <begin position="166"/>
        <end position="222"/>
    </location>
</feature>
<dbReference type="GO" id="GO:0009653">
    <property type="term" value="P:anatomical structure morphogenesis"/>
    <property type="evidence" value="ECO:0007669"/>
    <property type="project" value="TreeGrafter"/>
</dbReference>
<reference evidence="3" key="1">
    <citation type="submission" date="2019-09" db="UniProtKB">
        <authorList>
            <consortium name="WormBaseParasite"/>
        </authorList>
    </citation>
    <scope>IDENTIFICATION</scope>
</reference>
<protein>
    <submittedName>
        <fullName evidence="3">Apple domain-containing protein</fullName>
    </submittedName>
</protein>